<dbReference type="AlphaFoldDB" id="A0AAI9T9R1"/>
<evidence type="ECO:0000313" key="3">
    <source>
        <dbReference type="Proteomes" id="UP001227192"/>
    </source>
</evidence>
<feature type="compositionally biased region" description="Low complexity" evidence="1">
    <location>
        <begin position="529"/>
        <end position="538"/>
    </location>
</feature>
<feature type="compositionally biased region" description="Basic residues" evidence="1">
    <location>
        <begin position="587"/>
        <end position="596"/>
    </location>
</feature>
<reference evidence="2" key="2">
    <citation type="journal article" date="2016" name="Fungal Biol.">
        <title>Ochratoxin A production by Penicillium thymicola.</title>
        <authorList>
            <person name="Nguyen H.D.T."/>
            <person name="McMullin D.R."/>
            <person name="Ponomareva E."/>
            <person name="Riley R."/>
            <person name="Pomraning K.R."/>
            <person name="Baker S.E."/>
            <person name="Seifert K.A."/>
        </authorList>
    </citation>
    <scope>NUCLEOTIDE SEQUENCE</scope>
    <source>
        <strain evidence="2">DAOM 180753</strain>
    </source>
</reference>
<feature type="region of interest" description="Disordered" evidence="1">
    <location>
        <begin position="394"/>
        <end position="468"/>
    </location>
</feature>
<feature type="compositionally biased region" description="Polar residues" evidence="1">
    <location>
        <begin position="638"/>
        <end position="654"/>
    </location>
</feature>
<keyword evidence="3" id="KW-1185">Reference proteome</keyword>
<evidence type="ECO:0000256" key="1">
    <source>
        <dbReference type="SAM" id="MobiDB-lite"/>
    </source>
</evidence>
<feature type="region of interest" description="Disordered" evidence="1">
    <location>
        <begin position="212"/>
        <end position="239"/>
    </location>
</feature>
<proteinExistence type="predicted"/>
<feature type="compositionally biased region" description="Low complexity" evidence="1">
    <location>
        <begin position="449"/>
        <end position="468"/>
    </location>
</feature>
<dbReference type="EMBL" id="LACB01000460">
    <property type="protein sequence ID" value="KAJ9483167.1"/>
    <property type="molecule type" value="Genomic_DNA"/>
</dbReference>
<feature type="compositionally biased region" description="Low complexity" evidence="1">
    <location>
        <begin position="287"/>
        <end position="302"/>
    </location>
</feature>
<comment type="caution">
    <text evidence="2">The sequence shown here is derived from an EMBL/GenBank/DDBJ whole genome shotgun (WGS) entry which is preliminary data.</text>
</comment>
<gene>
    <name evidence="2" type="ORF">VN97_g10247</name>
</gene>
<organism evidence="2 3">
    <name type="scientific">Penicillium thymicola</name>
    <dbReference type="NCBI Taxonomy" id="293382"/>
    <lineage>
        <taxon>Eukaryota</taxon>
        <taxon>Fungi</taxon>
        <taxon>Dikarya</taxon>
        <taxon>Ascomycota</taxon>
        <taxon>Pezizomycotina</taxon>
        <taxon>Eurotiomycetes</taxon>
        <taxon>Eurotiomycetidae</taxon>
        <taxon>Eurotiales</taxon>
        <taxon>Aspergillaceae</taxon>
        <taxon>Penicillium</taxon>
    </lineage>
</organism>
<feature type="compositionally biased region" description="Polar residues" evidence="1">
    <location>
        <begin position="408"/>
        <end position="434"/>
    </location>
</feature>
<feature type="compositionally biased region" description="Basic and acidic residues" evidence="1">
    <location>
        <begin position="556"/>
        <end position="586"/>
    </location>
</feature>
<name>A0AAI9T9R1_PENTH</name>
<feature type="region of interest" description="Disordered" evidence="1">
    <location>
        <begin position="287"/>
        <end position="308"/>
    </location>
</feature>
<feature type="compositionally biased region" description="Polar residues" evidence="1">
    <location>
        <begin position="20"/>
        <end position="33"/>
    </location>
</feature>
<dbReference type="Proteomes" id="UP001227192">
    <property type="component" value="Unassembled WGS sequence"/>
</dbReference>
<protein>
    <submittedName>
        <fullName evidence="2">Uncharacterized protein</fullName>
    </submittedName>
</protein>
<feature type="region of interest" description="Disordered" evidence="1">
    <location>
        <begin position="1"/>
        <end position="56"/>
    </location>
</feature>
<evidence type="ECO:0000313" key="2">
    <source>
        <dbReference type="EMBL" id="KAJ9483167.1"/>
    </source>
</evidence>
<sequence length="739" mass="82748">MDQEEAPPPPYSAVDPLLAPTNSRRNDASQTPIPSGVSVPLPQDASSSRVPTPPTVVPTHFRSAAAYFEERLPSVLDENRGLLQHHMTIYPRSQAKDFPRRPRCWASRLDETTQQDWDTFLKYLFPPQLGLAASSEHLPRQLRAQIRRDRKDRPQETDEQRKARIAAVVAEWNECFFELRATRIVFVYVGEPDSAPSSALCPRCYPAATGSIEGQPIRNSNAPSPVPGQHAPSPTPWSVPPPIFQNPQVHVPPSPYGVYGVPPYPPPISPNQPPQYYPHPPQGTWQWNNWNYPQQQPQHPNNGTQKSGSLGWISQIASQAQKYGERFSEQAIQYGDQISAQAQHYGRQVEEQALAHGRWIEEQARLHGRKAPMAGPQYGGGYYPRPAWDNSPRPIANIPMSPIHRLSPVTSPNTTGRPQSINEGESNKPKSPTEQLLIEPSAKERTRRASVSSVSSESSFSSIDSISTTSDLDVTDLATVRTQLELLDDRHDRVLYDAAVDLRRQLSILQESRREAKFSGKNNWRAGFNQNQQNSQQSGDADWGRWDSPEQQQRNSVDRRAMKEEMRATKKAFRDTLRRARDDQRERRRTRRRQVRQARANDGDKTKHMHDQPLDQQLGSLRLEDSRQSNPPLPARPVSTQTQPSPVSTPNGSNVGFGFASNPPSPSISRPSTQDSMPAGGASASMKQGKPADTSSRLKDMLLSRKARKQQPKEDDAGRTSTGVCHPTHYSLIGYYLTA</sequence>
<feature type="compositionally biased region" description="Basic and acidic residues" evidence="1">
    <location>
        <begin position="599"/>
        <end position="613"/>
    </location>
</feature>
<reference evidence="2" key="1">
    <citation type="submission" date="2015-06" db="EMBL/GenBank/DDBJ databases">
        <authorList>
            <person name="Nguyen H."/>
        </authorList>
    </citation>
    <scope>NUCLEOTIDE SEQUENCE</scope>
    <source>
        <strain evidence="2">DAOM 180753</strain>
    </source>
</reference>
<accession>A0AAI9T9R1</accession>
<feature type="compositionally biased region" description="Pro residues" evidence="1">
    <location>
        <begin position="1"/>
        <end position="11"/>
    </location>
</feature>
<feature type="region of interest" description="Disordered" evidence="1">
    <location>
        <begin position="513"/>
        <end position="725"/>
    </location>
</feature>